<organism evidence="2 3">
    <name type="scientific">Roseivivax lentus</name>
    <dbReference type="NCBI Taxonomy" id="633194"/>
    <lineage>
        <taxon>Bacteria</taxon>
        <taxon>Pseudomonadati</taxon>
        <taxon>Pseudomonadota</taxon>
        <taxon>Alphaproteobacteria</taxon>
        <taxon>Rhodobacterales</taxon>
        <taxon>Roseobacteraceae</taxon>
        <taxon>Roseivivax</taxon>
    </lineage>
</organism>
<proteinExistence type="predicted"/>
<evidence type="ECO:0000256" key="1">
    <source>
        <dbReference type="SAM" id="SignalP"/>
    </source>
</evidence>
<dbReference type="Gene3D" id="2.60.120.380">
    <property type="match status" value="2"/>
</dbReference>
<dbReference type="STRING" id="633194.SAMN05421759_10515"/>
<protein>
    <recommendedName>
        <fullName evidence="4">Pre-peptidase C-terminal domain-containing protein</fullName>
    </recommendedName>
</protein>
<name>A0A1N7MMS4_9RHOB</name>
<gene>
    <name evidence="2" type="ORF">SAMN05421759_10515</name>
</gene>
<feature type="signal peptide" evidence="1">
    <location>
        <begin position="1"/>
        <end position="31"/>
    </location>
</feature>
<keyword evidence="3" id="KW-1185">Reference proteome</keyword>
<sequence>MTRDTNDRRAISAALALSAFTYFGTTPPAQAQDTVPIQFERGASDADINGTIIGDEYIDYVVNARAGQSMVVALDVTGTNGDGSAFFNIVPAGQDFPALYNGSTDDDQRAEVTLPESGDWAIRVYLMGNDRDTGKTVGYAINVYIGEGEARATQLPSMSRMERVRFEAGTTGAELSDQIPAGASVTYMLGASAGQDLYFRLAANGPGLSWKLFNPDGSLLDEAGPEREYRGELWQNGDHKVEVTNSGNATQSFNVIFGVE</sequence>
<accession>A0A1N7MMS4</accession>
<dbReference type="Proteomes" id="UP000186684">
    <property type="component" value="Unassembled WGS sequence"/>
</dbReference>
<keyword evidence="1" id="KW-0732">Signal</keyword>
<reference evidence="3" key="1">
    <citation type="submission" date="2017-01" db="EMBL/GenBank/DDBJ databases">
        <authorList>
            <person name="Varghese N."/>
            <person name="Submissions S."/>
        </authorList>
    </citation>
    <scope>NUCLEOTIDE SEQUENCE [LARGE SCALE GENOMIC DNA]</scope>
    <source>
        <strain evidence="3">DSM 29430</strain>
    </source>
</reference>
<evidence type="ECO:0000313" key="3">
    <source>
        <dbReference type="Proteomes" id="UP000186684"/>
    </source>
</evidence>
<evidence type="ECO:0008006" key="4">
    <source>
        <dbReference type="Google" id="ProtNLM"/>
    </source>
</evidence>
<dbReference type="AlphaFoldDB" id="A0A1N7MMS4"/>
<dbReference type="EMBL" id="FTOQ01000005">
    <property type="protein sequence ID" value="SIS87423.1"/>
    <property type="molecule type" value="Genomic_DNA"/>
</dbReference>
<feature type="chain" id="PRO_5012749313" description="Pre-peptidase C-terminal domain-containing protein" evidence="1">
    <location>
        <begin position="32"/>
        <end position="260"/>
    </location>
</feature>
<evidence type="ECO:0000313" key="2">
    <source>
        <dbReference type="EMBL" id="SIS87423.1"/>
    </source>
</evidence>